<sequence length="99" mass="10918">MKSWPPLRFRCQVGHAYTSDTLAAESEGSVDEAMRVALRIIEERVTLCEKMADDARRSGRDAAAAANTWRVDEGREHAETLRRAILGKTTGAADEVEDA</sequence>
<reference evidence="1 2" key="1">
    <citation type="submission" date="2019-03" db="EMBL/GenBank/DDBJ databases">
        <title>Genomic Encyclopedia of Type Strains, Phase IV (KMG-V): Genome sequencing to study the core and pangenomes of soil and plant-associated prokaryotes.</title>
        <authorList>
            <person name="Whitman W."/>
        </authorList>
    </citation>
    <scope>NUCLEOTIDE SEQUENCE [LARGE SCALE GENOMIC DNA]</scope>
    <source>
        <strain evidence="1 2">23C40</strain>
    </source>
</reference>
<evidence type="ECO:0000313" key="2">
    <source>
        <dbReference type="Proteomes" id="UP000295043"/>
    </source>
</evidence>
<dbReference type="AlphaFoldDB" id="A0A4R2BCY0"/>
<comment type="caution">
    <text evidence="1">The sequence shown here is derived from an EMBL/GenBank/DDBJ whole genome shotgun (WGS) entry which is preliminary data.</text>
</comment>
<dbReference type="EMBL" id="SLVU01000020">
    <property type="protein sequence ID" value="TCN24771.1"/>
    <property type="molecule type" value="Genomic_DNA"/>
</dbReference>
<dbReference type="Proteomes" id="UP000295043">
    <property type="component" value="Unassembled WGS sequence"/>
</dbReference>
<name>A0A4R2BCY0_9HYPH</name>
<protein>
    <submittedName>
        <fullName evidence="1">Uncharacterized protein</fullName>
    </submittedName>
</protein>
<dbReference type="RefSeq" id="WP_412550035.1">
    <property type="nucleotide sequence ID" value="NZ_SLVU01000020.1"/>
</dbReference>
<evidence type="ECO:0000313" key="1">
    <source>
        <dbReference type="EMBL" id="TCN24771.1"/>
    </source>
</evidence>
<proteinExistence type="predicted"/>
<organism evidence="1 2">
    <name type="scientific">Sinorhizobium americanum</name>
    <dbReference type="NCBI Taxonomy" id="194963"/>
    <lineage>
        <taxon>Bacteria</taxon>
        <taxon>Pseudomonadati</taxon>
        <taxon>Pseudomonadota</taxon>
        <taxon>Alphaproteobacteria</taxon>
        <taxon>Hyphomicrobiales</taxon>
        <taxon>Rhizobiaceae</taxon>
        <taxon>Sinorhizobium/Ensifer group</taxon>
        <taxon>Sinorhizobium</taxon>
    </lineage>
</organism>
<gene>
    <name evidence="1" type="ORF">EV184_12078</name>
</gene>
<accession>A0A4R2BCY0</accession>